<dbReference type="SUPFAM" id="SSF52540">
    <property type="entry name" value="P-loop containing nucleoside triphosphate hydrolases"/>
    <property type="match status" value="1"/>
</dbReference>
<name>A0A1R4G391_BREDI</name>
<dbReference type="InterPro" id="IPR027785">
    <property type="entry name" value="UvrD-like_helicase_C"/>
</dbReference>
<keyword evidence="4" id="KW-0347">Helicase</keyword>
<dbReference type="Proteomes" id="UP000195766">
    <property type="component" value="Unassembled WGS sequence"/>
</dbReference>
<dbReference type="InterPro" id="IPR054572">
    <property type="entry name" value="TBP-TOTE"/>
</dbReference>
<proteinExistence type="predicted"/>
<dbReference type="GO" id="GO:0005524">
    <property type="term" value="F:ATP binding"/>
    <property type="evidence" value="ECO:0007669"/>
    <property type="project" value="UniProtKB-KW"/>
</dbReference>
<evidence type="ECO:0000313" key="5">
    <source>
        <dbReference type="Proteomes" id="UP000195766"/>
    </source>
</evidence>
<dbReference type="GO" id="GO:0017116">
    <property type="term" value="F:single-stranded DNA helicase activity"/>
    <property type="evidence" value="ECO:0007669"/>
    <property type="project" value="TreeGrafter"/>
</dbReference>
<protein>
    <submittedName>
        <fullName evidence="4">RecD-like DNA helicase Atu2026</fullName>
    </submittedName>
</protein>
<dbReference type="GO" id="GO:0006310">
    <property type="term" value="P:DNA recombination"/>
    <property type="evidence" value="ECO:0007669"/>
    <property type="project" value="TreeGrafter"/>
</dbReference>
<evidence type="ECO:0000256" key="1">
    <source>
        <dbReference type="ARBA" id="ARBA00022741"/>
    </source>
</evidence>
<dbReference type="Gene3D" id="3.40.50.300">
    <property type="entry name" value="P-loop containing nucleotide triphosphate hydrolases"/>
    <property type="match status" value="2"/>
</dbReference>
<keyword evidence="1" id="KW-0547">Nucleotide-binding</keyword>
<dbReference type="CDD" id="cd18809">
    <property type="entry name" value="SF1_C_RecD"/>
    <property type="match status" value="1"/>
</dbReference>
<dbReference type="Pfam" id="PF13604">
    <property type="entry name" value="AAA_30"/>
    <property type="match status" value="1"/>
</dbReference>
<dbReference type="AlphaFoldDB" id="A0A1R4G391"/>
<dbReference type="PANTHER" id="PTHR43788">
    <property type="entry name" value="DNA2/NAM7 HELICASE FAMILY MEMBER"/>
    <property type="match status" value="1"/>
</dbReference>
<dbReference type="Pfam" id="PF13538">
    <property type="entry name" value="UvrD_C_2"/>
    <property type="match status" value="1"/>
</dbReference>
<organism evidence="4 5">
    <name type="scientific">Brevundimonas diminuta 3F5N</name>
    <dbReference type="NCBI Taxonomy" id="1255603"/>
    <lineage>
        <taxon>Bacteria</taxon>
        <taxon>Pseudomonadati</taxon>
        <taxon>Pseudomonadota</taxon>
        <taxon>Alphaproteobacteria</taxon>
        <taxon>Caulobacterales</taxon>
        <taxon>Caulobacteraceae</taxon>
        <taxon>Brevundimonas</taxon>
    </lineage>
</organism>
<sequence length="722" mass="79862">MNSVPAVIAIEPRLEGEEFTLRDAFAGETLTPGQEELIAELERFLSDDAADVFLLKGYAGTGKTFITRGLGRYLEAQGRTFCLMAPTGRAAKVIAAKSGFDAETLHKKVYDYTKFSEYTDDGVVGSETFKAYLEIAKNDLPANTVFIVDEASLVSDVYQEGEFFRSGSGYLLKDFLTHVGLDHNDHDKKVIFIGDAAQLPPVDMAFSPALDEVYLRKTYGVAVQGYELKDVVRQKADSAVMRNVQPLRDALEVGIFNKIGFDFDGAEVSRLAAEDLMSVYFESCDHAVNAKSVIISRSNAEAAEFNRAARQIFFPSMETVAAGDKLMVVKNTRIDGQFISNGDFIWVKEAGATVETREVALKRKHPDTQEIETITVALAFREVLAGLRDLSGRPFFFRTKILENLLYDNSPGLGSDEQKALYVDFRTRKRHLKPGDAAFKLELQSDPYFNALRVKFGYALTCHKAQGSEWEHVFVSCPTTQNPLSADAFRWLYTAMTRTSDRVYLINPPHRTLGGDIGVVSGGQGTRPPGSADSAGTFGLSEEDGALFAIVCQVQVLLDGTGIEIESIIHNQYQEAYFFRRGEEAARLNIAYNARGRVKSVAAVQKGPLSEELARRLGGLTNRPLPTGTGAVEAGGLSRPFLQEYHDQLEPMLRERRIRVASLTERPWCVRYAFERDGEVATIDIWYNNKSRLTKCQPVDNACTVGPLLPEVVDLLTGGMKA</sequence>
<dbReference type="PANTHER" id="PTHR43788:SF6">
    <property type="entry name" value="DNA HELICASE B"/>
    <property type="match status" value="1"/>
</dbReference>
<dbReference type="InterPro" id="IPR050534">
    <property type="entry name" value="Coronavir_polyprotein_1ab"/>
</dbReference>
<dbReference type="SMART" id="SM00382">
    <property type="entry name" value="AAA"/>
    <property type="match status" value="1"/>
</dbReference>
<accession>A0A1R4G391</accession>
<evidence type="ECO:0000313" key="4">
    <source>
        <dbReference type="EMBL" id="SJM62636.1"/>
    </source>
</evidence>
<reference evidence="4 5" key="1">
    <citation type="submission" date="2017-02" db="EMBL/GenBank/DDBJ databases">
        <authorList>
            <person name="Peterson S.W."/>
        </authorList>
    </citation>
    <scope>NUCLEOTIDE SEQUENCE [LARGE SCALE GENOMIC DNA]</scope>
    <source>
        <strain evidence="4 5">3F5N</strain>
    </source>
</reference>
<dbReference type="InterPro" id="IPR027417">
    <property type="entry name" value="P-loop_NTPase"/>
</dbReference>
<dbReference type="EMBL" id="FUIE01000048">
    <property type="protein sequence ID" value="SJM62636.1"/>
    <property type="molecule type" value="Genomic_DNA"/>
</dbReference>
<dbReference type="GO" id="GO:0009338">
    <property type="term" value="C:exodeoxyribonuclease V complex"/>
    <property type="evidence" value="ECO:0007669"/>
    <property type="project" value="TreeGrafter"/>
</dbReference>
<gene>
    <name evidence="4" type="ORF">FM111_09010</name>
</gene>
<dbReference type="InterPro" id="IPR003593">
    <property type="entry name" value="AAA+_ATPase"/>
</dbReference>
<evidence type="ECO:0000256" key="2">
    <source>
        <dbReference type="ARBA" id="ARBA00022840"/>
    </source>
</evidence>
<keyword evidence="2" id="KW-0067">ATP-binding</keyword>
<feature type="domain" description="AAA+ ATPase" evidence="3">
    <location>
        <begin position="49"/>
        <end position="220"/>
    </location>
</feature>
<dbReference type="Pfam" id="PF22721">
    <property type="entry name" value="TBP-TOTE"/>
    <property type="match status" value="2"/>
</dbReference>
<evidence type="ECO:0000259" key="3">
    <source>
        <dbReference type="SMART" id="SM00382"/>
    </source>
</evidence>
<keyword evidence="4" id="KW-0378">Hydrolase</keyword>